<reference evidence="1 2" key="1">
    <citation type="submission" date="2013-07" db="EMBL/GenBank/DDBJ databases">
        <title>Comparative Genomic and Metabolomic Analysis of Twelve Strains of Pseudoalteromonas luteoviolacea.</title>
        <authorList>
            <person name="Vynne N.G."/>
            <person name="Mansson M."/>
            <person name="Gram L."/>
        </authorList>
    </citation>
    <scope>NUCLEOTIDE SEQUENCE [LARGE SCALE GENOMIC DNA]</scope>
    <source>
        <strain evidence="1 2">NCIMB 1942</strain>
    </source>
</reference>
<name>A0A166ZJL4_9GAMM</name>
<dbReference type="AlphaFoldDB" id="A0A166ZJL4"/>
<comment type="caution">
    <text evidence="1">The sequence shown here is derived from an EMBL/GenBank/DDBJ whole genome shotgun (WGS) entry which is preliminary data.</text>
</comment>
<gene>
    <name evidence="1" type="ORF">N482_16565</name>
</gene>
<dbReference type="Proteomes" id="UP000076587">
    <property type="component" value="Unassembled WGS sequence"/>
</dbReference>
<organism evidence="1 2">
    <name type="scientific">Pseudoalteromonas luteoviolacea NCIMB 1942</name>
    <dbReference type="NCBI Taxonomy" id="1365253"/>
    <lineage>
        <taxon>Bacteria</taxon>
        <taxon>Pseudomonadati</taxon>
        <taxon>Pseudomonadota</taxon>
        <taxon>Gammaproteobacteria</taxon>
        <taxon>Alteromonadales</taxon>
        <taxon>Pseudoalteromonadaceae</taxon>
        <taxon>Pseudoalteromonas</taxon>
    </lineage>
</organism>
<evidence type="ECO:0000313" key="1">
    <source>
        <dbReference type="EMBL" id="KZN44380.1"/>
    </source>
</evidence>
<proteinExistence type="predicted"/>
<evidence type="ECO:0000313" key="2">
    <source>
        <dbReference type="Proteomes" id="UP000076587"/>
    </source>
</evidence>
<protein>
    <submittedName>
        <fullName evidence="1">Uncharacterized protein</fullName>
    </submittedName>
</protein>
<sequence>MNSKKKKNGLLFILLLSKVYFKIKERAKKNVIMLKTDTIFTNNGMLKLFDQSKDKKG</sequence>
<dbReference type="EMBL" id="AUXT01000192">
    <property type="protein sequence ID" value="KZN44380.1"/>
    <property type="molecule type" value="Genomic_DNA"/>
</dbReference>
<accession>A0A166ZJL4</accession>